<dbReference type="InterPro" id="IPR011008">
    <property type="entry name" value="Dimeric_a/b-barrel"/>
</dbReference>
<reference evidence="2 3" key="1">
    <citation type="submission" date="2017-11" db="EMBL/GenBank/DDBJ databases">
        <title>Population delineation of vibrios coincides with oyster pathogenicity.</title>
        <authorList>
            <person name="Bruto M."/>
            <person name="Labreuche Y."/>
            <person name="James A."/>
            <person name="Piel D."/>
            <person name="Chenivesse S."/>
            <person name="Petton B."/>
            <person name="Polz M.F."/>
            <person name="Le Roux F."/>
        </authorList>
    </citation>
    <scope>NUCLEOTIDE SEQUENCE [LARGE SCALE GENOMIC DNA]</scope>
    <source>
        <strain evidence="2 3">FF_144</strain>
    </source>
</reference>
<evidence type="ECO:0000313" key="3">
    <source>
        <dbReference type="Proteomes" id="UP000244197"/>
    </source>
</evidence>
<dbReference type="AlphaFoldDB" id="A0A2N7ELD6"/>
<feature type="domain" description="DUF1330" evidence="1">
    <location>
        <begin position="4"/>
        <end position="89"/>
    </location>
</feature>
<gene>
    <name evidence="2" type="ORF">CWO07_19790</name>
</gene>
<dbReference type="Proteomes" id="UP000244197">
    <property type="component" value="Unassembled WGS sequence"/>
</dbReference>
<dbReference type="Pfam" id="PF07045">
    <property type="entry name" value="DUF1330"/>
    <property type="match status" value="1"/>
</dbReference>
<dbReference type="EMBL" id="PIFK01000047">
    <property type="protein sequence ID" value="PTP27494.1"/>
    <property type="molecule type" value="Genomic_DNA"/>
</dbReference>
<dbReference type="SUPFAM" id="SSF54909">
    <property type="entry name" value="Dimeric alpha+beta barrel"/>
    <property type="match status" value="1"/>
</dbReference>
<dbReference type="RefSeq" id="WP_017088779.1">
    <property type="nucleotide sequence ID" value="NZ_MCVV02000002.1"/>
</dbReference>
<dbReference type="PANTHER" id="PTHR41521:SF4">
    <property type="entry name" value="BLR0684 PROTEIN"/>
    <property type="match status" value="1"/>
</dbReference>
<organism evidence="2 3">
    <name type="scientific">Vibrio splendidus</name>
    <dbReference type="NCBI Taxonomy" id="29497"/>
    <lineage>
        <taxon>Bacteria</taxon>
        <taxon>Pseudomonadati</taxon>
        <taxon>Pseudomonadota</taxon>
        <taxon>Gammaproteobacteria</taxon>
        <taxon>Vibrionales</taxon>
        <taxon>Vibrionaceae</taxon>
        <taxon>Vibrio</taxon>
    </lineage>
</organism>
<evidence type="ECO:0000259" key="1">
    <source>
        <dbReference type="Pfam" id="PF07045"/>
    </source>
</evidence>
<proteinExistence type="predicted"/>
<sequence>MTCLVIIDLTPTDKIQLSNYSAQAAETVAAYNGKFIAKGEIETLHGDAPHPIKVVIEFSDKESARNWYNSAPYQALIPSRNKGMSSQFHLI</sequence>
<dbReference type="Gene3D" id="3.30.70.100">
    <property type="match status" value="1"/>
</dbReference>
<accession>A0A2N7ELD6</accession>
<evidence type="ECO:0000313" key="2">
    <source>
        <dbReference type="EMBL" id="PTP27494.1"/>
    </source>
</evidence>
<dbReference type="InterPro" id="IPR010753">
    <property type="entry name" value="DUF1330"/>
</dbReference>
<protein>
    <submittedName>
        <fullName evidence="2">DUF1330 domain-containing protein</fullName>
    </submittedName>
</protein>
<comment type="caution">
    <text evidence="2">The sequence shown here is derived from an EMBL/GenBank/DDBJ whole genome shotgun (WGS) entry which is preliminary data.</text>
</comment>
<dbReference type="PANTHER" id="PTHR41521">
    <property type="match status" value="1"/>
</dbReference>
<name>A0A2N7ELD6_VIBSP</name>